<sequence length="98" mass="9872">MGVDSSKGAGANEEILSSVSLRKSFICVPETVRSVVAEGSCGASGKATSGNLAMLRSKIGVSRSSSLDGSRVVDNRARLNNSSAISAHAEAVVGNGYA</sequence>
<name>A0A915KZZ5_ROMCU</name>
<reference evidence="2" key="1">
    <citation type="submission" date="2022-11" db="UniProtKB">
        <authorList>
            <consortium name="WormBaseParasite"/>
        </authorList>
    </citation>
    <scope>IDENTIFICATION</scope>
</reference>
<dbReference type="AlphaFoldDB" id="A0A915KZZ5"/>
<proteinExistence type="predicted"/>
<protein>
    <submittedName>
        <fullName evidence="2">Uncharacterized protein</fullName>
    </submittedName>
</protein>
<accession>A0A915KZZ5</accession>
<evidence type="ECO:0000313" key="1">
    <source>
        <dbReference type="Proteomes" id="UP000887565"/>
    </source>
</evidence>
<evidence type="ECO:0000313" key="2">
    <source>
        <dbReference type="WBParaSite" id="nRc.2.0.1.t43770-RA"/>
    </source>
</evidence>
<dbReference type="Proteomes" id="UP000887565">
    <property type="component" value="Unplaced"/>
</dbReference>
<organism evidence="1 2">
    <name type="scientific">Romanomermis culicivorax</name>
    <name type="common">Nematode worm</name>
    <dbReference type="NCBI Taxonomy" id="13658"/>
    <lineage>
        <taxon>Eukaryota</taxon>
        <taxon>Metazoa</taxon>
        <taxon>Ecdysozoa</taxon>
        <taxon>Nematoda</taxon>
        <taxon>Enoplea</taxon>
        <taxon>Dorylaimia</taxon>
        <taxon>Mermithida</taxon>
        <taxon>Mermithoidea</taxon>
        <taxon>Mermithidae</taxon>
        <taxon>Romanomermis</taxon>
    </lineage>
</organism>
<dbReference type="WBParaSite" id="nRc.2.0.1.t43770-RA">
    <property type="protein sequence ID" value="nRc.2.0.1.t43770-RA"/>
    <property type="gene ID" value="nRc.2.0.1.g43770"/>
</dbReference>
<keyword evidence="1" id="KW-1185">Reference proteome</keyword>